<dbReference type="SUPFAM" id="SSF52540">
    <property type="entry name" value="P-loop containing nucleoside triphosphate hydrolases"/>
    <property type="match status" value="1"/>
</dbReference>
<dbReference type="AlphaFoldDB" id="A0A180GDD3"/>
<dbReference type="Proteomes" id="UP000005240">
    <property type="component" value="Unassembled WGS sequence"/>
</dbReference>
<evidence type="ECO:0000256" key="2">
    <source>
        <dbReference type="ARBA" id="ARBA00022801"/>
    </source>
</evidence>
<keyword evidence="7" id="KW-1185">Reference proteome</keyword>
<reference evidence="5" key="2">
    <citation type="submission" date="2016-05" db="EMBL/GenBank/DDBJ databases">
        <title>Comparative analysis highlights variable genome content of wheat rusts and divergence of the mating loci.</title>
        <authorList>
            <person name="Cuomo C.A."/>
            <person name="Bakkeren G."/>
            <person name="Szabo L."/>
            <person name="Khalil H."/>
            <person name="Joly D."/>
            <person name="Goldberg J."/>
            <person name="Young S."/>
            <person name="Zeng Q."/>
            <person name="Fellers J."/>
        </authorList>
    </citation>
    <scope>NUCLEOTIDE SEQUENCE [LARGE SCALE GENOMIC DNA]</scope>
    <source>
        <strain evidence="5">1-1 BBBD Race 1</strain>
    </source>
</reference>
<dbReference type="PROSITE" id="PS51192">
    <property type="entry name" value="HELICASE_ATP_BIND_1"/>
    <property type="match status" value="1"/>
</dbReference>
<organism evidence="5">
    <name type="scientific">Puccinia triticina (isolate 1-1 / race 1 (BBBD))</name>
    <name type="common">Brown leaf rust fungus</name>
    <dbReference type="NCBI Taxonomy" id="630390"/>
    <lineage>
        <taxon>Eukaryota</taxon>
        <taxon>Fungi</taxon>
        <taxon>Dikarya</taxon>
        <taxon>Basidiomycota</taxon>
        <taxon>Pucciniomycotina</taxon>
        <taxon>Pucciniomycetes</taxon>
        <taxon>Pucciniales</taxon>
        <taxon>Pucciniaceae</taxon>
        <taxon>Puccinia</taxon>
    </lineage>
</organism>
<dbReference type="InterPro" id="IPR014001">
    <property type="entry name" value="Helicase_ATP-bd"/>
</dbReference>
<keyword evidence="1" id="KW-0547">Nucleotide-binding</keyword>
<reference evidence="5" key="1">
    <citation type="submission" date="2009-11" db="EMBL/GenBank/DDBJ databases">
        <authorList>
            <consortium name="The Broad Institute Genome Sequencing Platform"/>
            <person name="Ward D."/>
            <person name="Feldgarden M."/>
            <person name="Earl A."/>
            <person name="Young S.K."/>
            <person name="Zeng Q."/>
            <person name="Koehrsen M."/>
            <person name="Alvarado L."/>
            <person name="Berlin A."/>
            <person name="Bochicchio J."/>
            <person name="Borenstein D."/>
            <person name="Chapman S.B."/>
            <person name="Chen Z."/>
            <person name="Engels R."/>
            <person name="Freedman E."/>
            <person name="Gellesch M."/>
            <person name="Goldberg J."/>
            <person name="Griggs A."/>
            <person name="Gujja S."/>
            <person name="Heilman E."/>
            <person name="Heiman D."/>
            <person name="Hepburn T."/>
            <person name="Howarth C."/>
            <person name="Jen D."/>
            <person name="Larson L."/>
            <person name="Lewis B."/>
            <person name="Mehta T."/>
            <person name="Park D."/>
            <person name="Pearson M."/>
            <person name="Roberts A."/>
            <person name="Saif S."/>
            <person name="Shea T."/>
            <person name="Shenoy N."/>
            <person name="Sisk P."/>
            <person name="Stolte C."/>
            <person name="Sykes S."/>
            <person name="Thomson T."/>
            <person name="Walk T."/>
            <person name="White J."/>
            <person name="Yandava C."/>
            <person name="Izard J."/>
            <person name="Baranova O.V."/>
            <person name="Blanton J.M."/>
            <person name="Tanner A.C."/>
            <person name="Dewhirst F.E."/>
            <person name="Haas B."/>
            <person name="Nusbaum C."/>
            <person name="Birren B."/>
        </authorList>
    </citation>
    <scope>NUCLEOTIDE SEQUENCE [LARGE SCALE GENOMIC DNA]</scope>
    <source>
        <strain evidence="5">1-1 BBBD Race 1</strain>
    </source>
</reference>
<feature type="domain" description="Helicase ATP-binding" evidence="4">
    <location>
        <begin position="229"/>
        <end position="423"/>
    </location>
</feature>
<dbReference type="VEuPathDB" id="FungiDB:PTTG_28479"/>
<dbReference type="GO" id="GO:0005524">
    <property type="term" value="F:ATP binding"/>
    <property type="evidence" value="ECO:0007669"/>
    <property type="project" value="UniProtKB-KW"/>
</dbReference>
<dbReference type="GO" id="GO:0008094">
    <property type="term" value="F:ATP-dependent activity, acting on DNA"/>
    <property type="evidence" value="ECO:0007669"/>
    <property type="project" value="TreeGrafter"/>
</dbReference>
<gene>
    <name evidence="5" type="ORF">PTTG_28479</name>
</gene>
<dbReference type="InterPro" id="IPR000330">
    <property type="entry name" value="SNF2_N"/>
</dbReference>
<dbReference type="InterPro" id="IPR027417">
    <property type="entry name" value="P-loop_NTPase"/>
</dbReference>
<sequence length="430" mass="47474">MTNIECLGMVSGNCVMVDGLQHLIKYTSRTRALLQKGNKTINVFTWPGTQAGYVTQPLSDVLRKLIIGPVGTVSTELHSFLNQNTDNQKPAEILYPIVMLDSTLVASPTPTPTLTVVIMLFSQCNCSANILQIFEYCNLTVEMVKGYCAVNFGGIPHSLRLNDGQNPTSKPTIHGCKTPLLLHQLEALDFILQLESPESTVLSKFWNSSTCKWLKKSFNHFVNIGKSMGPINHLAQGSILVDNMGLGKNLTSLALIVISKNAAEAFSNTTKQLAKAKLVICPLLTLSNWEAKIHKHLYLNLIKYVVYHGEAQKTLTAQILWSHDIVLVTYNTVSTHYESNCNALFEGTWFWTILDEAQVGVAPAEERIGFEQLNGLCSVNQREKSLVMIRQDPKIRVLLATIAAGGVGIDLTCTQNVYLMVSMSECLESN</sequence>
<dbReference type="OrthoDB" id="2757769at2759"/>
<reference evidence="6" key="4">
    <citation type="submission" date="2025-05" db="UniProtKB">
        <authorList>
            <consortium name="EnsemblFungi"/>
        </authorList>
    </citation>
    <scope>IDENTIFICATION</scope>
    <source>
        <strain evidence="6">isolate 1-1 / race 1 (BBBD)</strain>
    </source>
</reference>
<evidence type="ECO:0000256" key="3">
    <source>
        <dbReference type="ARBA" id="ARBA00022840"/>
    </source>
</evidence>
<dbReference type="GO" id="GO:0005634">
    <property type="term" value="C:nucleus"/>
    <property type="evidence" value="ECO:0007669"/>
    <property type="project" value="TreeGrafter"/>
</dbReference>
<dbReference type="STRING" id="630390.A0A180GDD3"/>
<proteinExistence type="predicted"/>
<accession>A0A180GDD3</accession>
<dbReference type="EnsemblFungi" id="PTTG_28479-t43_1">
    <property type="protein sequence ID" value="PTTG_28479-t43_1-p1"/>
    <property type="gene ID" value="PTTG_28479"/>
</dbReference>
<dbReference type="PANTHER" id="PTHR45626">
    <property type="entry name" value="TRANSCRIPTION TERMINATION FACTOR 2-RELATED"/>
    <property type="match status" value="1"/>
</dbReference>
<dbReference type="Pfam" id="PF00176">
    <property type="entry name" value="SNF2-rel_dom"/>
    <property type="match status" value="1"/>
</dbReference>
<keyword evidence="3" id="KW-0067">ATP-binding</keyword>
<evidence type="ECO:0000256" key="1">
    <source>
        <dbReference type="ARBA" id="ARBA00022741"/>
    </source>
</evidence>
<evidence type="ECO:0000259" key="4">
    <source>
        <dbReference type="PROSITE" id="PS51192"/>
    </source>
</evidence>
<name>A0A180GDD3_PUCT1</name>
<dbReference type="EMBL" id="ADAS02000113">
    <property type="protein sequence ID" value="OAV89953.1"/>
    <property type="molecule type" value="Genomic_DNA"/>
</dbReference>
<dbReference type="GO" id="GO:0016787">
    <property type="term" value="F:hydrolase activity"/>
    <property type="evidence" value="ECO:0007669"/>
    <property type="project" value="UniProtKB-KW"/>
</dbReference>
<evidence type="ECO:0000313" key="6">
    <source>
        <dbReference type="EnsemblFungi" id="PTTG_28479-t43_1-p1"/>
    </source>
</evidence>
<dbReference type="Gene3D" id="3.40.50.10810">
    <property type="entry name" value="Tandem AAA-ATPase domain"/>
    <property type="match status" value="1"/>
</dbReference>
<reference evidence="6 7" key="3">
    <citation type="journal article" date="2017" name="G3 (Bethesda)">
        <title>Comparative analysis highlights variable genome content of wheat rusts and divergence of the mating loci.</title>
        <authorList>
            <person name="Cuomo C.A."/>
            <person name="Bakkeren G."/>
            <person name="Khalil H.B."/>
            <person name="Panwar V."/>
            <person name="Joly D."/>
            <person name="Linning R."/>
            <person name="Sakthikumar S."/>
            <person name="Song X."/>
            <person name="Adiconis X."/>
            <person name="Fan L."/>
            <person name="Goldberg J.M."/>
            <person name="Levin J.Z."/>
            <person name="Young S."/>
            <person name="Zeng Q."/>
            <person name="Anikster Y."/>
            <person name="Bruce M."/>
            <person name="Wang M."/>
            <person name="Yin C."/>
            <person name="McCallum B."/>
            <person name="Szabo L.J."/>
            <person name="Hulbert S."/>
            <person name="Chen X."/>
            <person name="Fellers J.P."/>
        </authorList>
    </citation>
    <scope>NUCLEOTIDE SEQUENCE</scope>
    <source>
        <strain evidence="7">Isolate 1-1 / race 1 (BBBD)</strain>
        <strain evidence="6">isolate 1-1 / race 1 (BBBD)</strain>
    </source>
</reference>
<keyword evidence="2" id="KW-0378">Hydrolase</keyword>
<protein>
    <submittedName>
        <fullName evidence="6">Helicase ATP-binding domain-containing protein</fullName>
    </submittedName>
</protein>
<dbReference type="PANTHER" id="PTHR45626:SF22">
    <property type="entry name" value="DNA REPAIR PROTEIN RAD5"/>
    <property type="match status" value="1"/>
</dbReference>
<dbReference type="InterPro" id="IPR050628">
    <property type="entry name" value="SNF2_RAD54_helicase_TF"/>
</dbReference>
<evidence type="ECO:0000313" key="5">
    <source>
        <dbReference type="EMBL" id="OAV89953.1"/>
    </source>
</evidence>
<dbReference type="Gene3D" id="3.40.50.300">
    <property type="entry name" value="P-loop containing nucleotide triphosphate hydrolases"/>
    <property type="match status" value="1"/>
</dbReference>
<dbReference type="GO" id="GO:0006281">
    <property type="term" value="P:DNA repair"/>
    <property type="evidence" value="ECO:0007669"/>
    <property type="project" value="TreeGrafter"/>
</dbReference>
<dbReference type="InterPro" id="IPR038718">
    <property type="entry name" value="SNF2-like_sf"/>
</dbReference>
<evidence type="ECO:0000313" key="7">
    <source>
        <dbReference type="Proteomes" id="UP000005240"/>
    </source>
</evidence>